<dbReference type="InterPro" id="IPR001633">
    <property type="entry name" value="EAL_dom"/>
</dbReference>
<evidence type="ECO:0000259" key="2">
    <source>
        <dbReference type="PROSITE" id="PS50113"/>
    </source>
</evidence>
<dbReference type="InterPro" id="IPR003018">
    <property type="entry name" value="GAF"/>
</dbReference>
<dbReference type="CDD" id="cd01949">
    <property type="entry name" value="GGDEF"/>
    <property type="match status" value="1"/>
</dbReference>
<dbReference type="InterPro" id="IPR001610">
    <property type="entry name" value="PAC"/>
</dbReference>
<name>A0A5C6QPW7_9GAMM</name>
<dbReference type="InterPro" id="IPR029016">
    <property type="entry name" value="GAF-like_dom_sf"/>
</dbReference>
<dbReference type="InterPro" id="IPR000160">
    <property type="entry name" value="GGDEF_dom"/>
</dbReference>
<evidence type="ECO:0000313" key="6">
    <source>
        <dbReference type="Proteomes" id="UP000321822"/>
    </source>
</evidence>
<dbReference type="InterPro" id="IPR035965">
    <property type="entry name" value="PAS-like_dom_sf"/>
</dbReference>
<dbReference type="PIRSF" id="PIRSF005925">
    <property type="entry name" value="Dos"/>
    <property type="match status" value="1"/>
</dbReference>
<feature type="domain" description="GGDEF" evidence="4">
    <location>
        <begin position="364"/>
        <end position="497"/>
    </location>
</feature>
<dbReference type="InterPro" id="IPR029787">
    <property type="entry name" value="Nucleotide_cyclase"/>
</dbReference>
<dbReference type="InterPro" id="IPR000700">
    <property type="entry name" value="PAS-assoc_C"/>
</dbReference>
<dbReference type="SUPFAM" id="SSF141868">
    <property type="entry name" value="EAL domain-like"/>
    <property type="match status" value="1"/>
</dbReference>
<evidence type="ECO:0000259" key="4">
    <source>
        <dbReference type="PROSITE" id="PS50887"/>
    </source>
</evidence>
<dbReference type="SMART" id="SM00091">
    <property type="entry name" value="PAS"/>
    <property type="match status" value="1"/>
</dbReference>
<dbReference type="SUPFAM" id="SSF55781">
    <property type="entry name" value="GAF domain-like"/>
    <property type="match status" value="1"/>
</dbReference>
<dbReference type="InterPro" id="IPR012226">
    <property type="entry name" value="Diguanyl_cyclase/Pdiesterase"/>
</dbReference>
<dbReference type="EMBL" id="VOLT01000002">
    <property type="protein sequence ID" value="TWX70751.1"/>
    <property type="molecule type" value="Genomic_DNA"/>
</dbReference>
<dbReference type="AlphaFoldDB" id="A0A5C6QPW7"/>
<dbReference type="PROSITE" id="PS50112">
    <property type="entry name" value="PAS"/>
    <property type="match status" value="1"/>
</dbReference>
<comment type="caution">
    <text evidence="5">The sequence shown here is derived from an EMBL/GenBank/DDBJ whole genome shotgun (WGS) entry which is preliminary data.</text>
</comment>
<dbReference type="PROSITE" id="PS50883">
    <property type="entry name" value="EAL"/>
    <property type="match status" value="1"/>
</dbReference>
<dbReference type="Pfam" id="PF01590">
    <property type="entry name" value="GAF"/>
    <property type="match status" value="1"/>
</dbReference>
<evidence type="ECO:0000313" key="5">
    <source>
        <dbReference type="EMBL" id="TWX70751.1"/>
    </source>
</evidence>
<dbReference type="OrthoDB" id="6597954at2"/>
<dbReference type="Gene3D" id="3.30.70.270">
    <property type="match status" value="1"/>
</dbReference>
<dbReference type="Gene3D" id="3.20.20.450">
    <property type="entry name" value="EAL domain"/>
    <property type="match status" value="1"/>
</dbReference>
<dbReference type="SMART" id="SM00086">
    <property type="entry name" value="PAC"/>
    <property type="match status" value="1"/>
</dbReference>
<dbReference type="Proteomes" id="UP000321822">
    <property type="component" value="Unassembled WGS sequence"/>
</dbReference>
<dbReference type="Pfam" id="PF00990">
    <property type="entry name" value="GGDEF"/>
    <property type="match status" value="1"/>
</dbReference>
<dbReference type="InterPro" id="IPR000014">
    <property type="entry name" value="PAS"/>
</dbReference>
<dbReference type="Gene3D" id="3.30.450.20">
    <property type="entry name" value="PAS domain"/>
    <property type="match status" value="1"/>
</dbReference>
<dbReference type="SMART" id="SM00052">
    <property type="entry name" value="EAL"/>
    <property type="match status" value="1"/>
</dbReference>
<feature type="domain" description="PAS" evidence="1">
    <location>
        <begin position="39"/>
        <end position="111"/>
    </location>
</feature>
<dbReference type="RefSeq" id="WP_146783682.1">
    <property type="nucleotide sequence ID" value="NZ_VOLT01000002.1"/>
</dbReference>
<dbReference type="PROSITE" id="PS50887">
    <property type="entry name" value="GGDEF"/>
    <property type="match status" value="1"/>
</dbReference>
<evidence type="ECO:0000259" key="1">
    <source>
        <dbReference type="PROSITE" id="PS50112"/>
    </source>
</evidence>
<evidence type="ECO:0000259" key="3">
    <source>
        <dbReference type="PROSITE" id="PS50883"/>
    </source>
</evidence>
<feature type="domain" description="EAL" evidence="3">
    <location>
        <begin position="506"/>
        <end position="759"/>
    </location>
</feature>
<feature type="domain" description="PAC" evidence="2">
    <location>
        <begin position="115"/>
        <end position="168"/>
    </location>
</feature>
<proteinExistence type="predicted"/>
<organism evidence="5 6">
    <name type="scientific">Colwellia demingiae</name>
    <dbReference type="NCBI Taxonomy" id="89401"/>
    <lineage>
        <taxon>Bacteria</taxon>
        <taxon>Pseudomonadati</taxon>
        <taxon>Pseudomonadota</taxon>
        <taxon>Gammaproteobacteria</taxon>
        <taxon>Alteromonadales</taxon>
        <taxon>Colwelliaceae</taxon>
        <taxon>Colwellia</taxon>
    </lineage>
</organism>
<dbReference type="CDD" id="cd01948">
    <property type="entry name" value="EAL"/>
    <property type="match status" value="1"/>
</dbReference>
<accession>A0A5C6QPW7</accession>
<dbReference type="Pfam" id="PF00563">
    <property type="entry name" value="EAL"/>
    <property type="match status" value="1"/>
</dbReference>
<dbReference type="SUPFAM" id="SSF55785">
    <property type="entry name" value="PYP-like sensor domain (PAS domain)"/>
    <property type="match status" value="1"/>
</dbReference>
<dbReference type="SMART" id="SM00267">
    <property type="entry name" value="GGDEF"/>
    <property type="match status" value="1"/>
</dbReference>
<dbReference type="NCBIfam" id="TIGR00254">
    <property type="entry name" value="GGDEF"/>
    <property type="match status" value="1"/>
</dbReference>
<gene>
    <name evidence="5" type="ORF">ESZ36_03590</name>
</gene>
<keyword evidence="6" id="KW-1185">Reference proteome</keyword>
<dbReference type="CDD" id="cd00130">
    <property type="entry name" value="PAS"/>
    <property type="match status" value="1"/>
</dbReference>
<dbReference type="InterPro" id="IPR052155">
    <property type="entry name" value="Biofilm_reg_signaling"/>
</dbReference>
<dbReference type="PANTHER" id="PTHR44757">
    <property type="entry name" value="DIGUANYLATE CYCLASE DGCP"/>
    <property type="match status" value="1"/>
</dbReference>
<dbReference type="InterPro" id="IPR043128">
    <property type="entry name" value="Rev_trsase/Diguanyl_cyclase"/>
</dbReference>
<dbReference type="PROSITE" id="PS50113">
    <property type="entry name" value="PAC"/>
    <property type="match status" value="1"/>
</dbReference>
<dbReference type="Pfam" id="PF08447">
    <property type="entry name" value="PAS_3"/>
    <property type="match status" value="1"/>
</dbReference>
<dbReference type="InterPro" id="IPR035919">
    <property type="entry name" value="EAL_sf"/>
</dbReference>
<sequence>MTEIANKETQLHKEIEQLRSELVAAHLSKDVRTAELLNSEERFALAMRGASDGLWDWDLETDEVYYSPRWKSMLGYREHELESTLSTWAAMVHIDDKGFVLEDVQKFLSGEVDTFEVEMRMRHKAGHDVFIRSRAFKVTRGENDETVRLVGTHVDITQQKKSEFFNERNTKILELIAKGKPASKIYEEIALMYEERHSGLRCSMLELDNGKLLHAGAPSLPKSYCKAVHGLEYGPEVGSCGTSTYTGKRVLVENIATDPKWVDLKHVALPYGMRSCWSEPIKSSSGKVLGAFGMYHDYPTLPNEEESNDLRSAARLAGIVMEREQNQKRIQDLAYTDKLTNLSSRPHFYINIEELVKISAREKNKFALLYIDLDNFKTVNDSLGHDVGDLLLKKVAQRLKSACREIDYIARLSGDEFCIAVNNVMDDYGAAHVAKRCLELISKPVELAGRKFTPACSIGIAHYPDDGIDLQTILKAADTALYAAKDLGRNRYAFYKKELTDKAEYRFKIEQHLREAIEQEQLSLVYQPKVDIKSGCIIGVEALSRWNHPLLGQVSPVDFISMAEQIGMIKPLTEWVLKTACNQATLWKEAGFSSIIMAVNISPSHFLDSDLVPLIKRVVKETGILPSDLELEVTEGVIQTNPENLEIFEHLKELGILLAIDDFGVGYSSFASLKHFNVDFLKIDKYFIDDILVDHKAKLLVGSMIEMGHNLEHKITAEGIESAEQAAMLQELGCDYAQGYYFSKPVSANQISKLLGRKLTAQ</sequence>
<dbReference type="SUPFAM" id="SSF55073">
    <property type="entry name" value="Nucleotide cyclase"/>
    <property type="match status" value="1"/>
</dbReference>
<dbReference type="Gene3D" id="3.30.450.40">
    <property type="match status" value="1"/>
</dbReference>
<dbReference type="PANTHER" id="PTHR44757:SF2">
    <property type="entry name" value="BIOFILM ARCHITECTURE MAINTENANCE PROTEIN MBAA"/>
    <property type="match status" value="1"/>
</dbReference>
<dbReference type="NCBIfam" id="TIGR00229">
    <property type="entry name" value="sensory_box"/>
    <property type="match status" value="1"/>
</dbReference>
<dbReference type="InterPro" id="IPR013655">
    <property type="entry name" value="PAS_fold_3"/>
</dbReference>
<protein>
    <submittedName>
        <fullName evidence="5">EAL domain-containing protein</fullName>
    </submittedName>
</protein>
<reference evidence="5 6" key="1">
    <citation type="submission" date="2019-07" db="EMBL/GenBank/DDBJ databases">
        <title>Genomes of sea-ice associated Colwellia species.</title>
        <authorList>
            <person name="Bowman J.P."/>
        </authorList>
    </citation>
    <scope>NUCLEOTIDE SEQUENCE [LARGE SCALE GENOMIC DNA]</scope>
    <source>
        <strain evidence="5 6">ACAM 459</strain>
    </source>
</reference>